<dbReference type="Proteomes" id="UP000289738">
    <property type="component" value="Chromosome B04"/>
</dbReference>
<protein>
    <submittedName>
        <fullName evidence="1">Uncharacterized protein</fullName>
    </submittedName>
</protein>
<dbReference type="STRING" id="3818.A0A444ZMA8"/>
<proteinExistence type="predicted"/>
<name>A0A444ZMA8_ARAHY</name>
<dbReference type="InterPro" id="IPR029063">
    <property type="entry name" value="SAM-dependent_MTases_sf"/>
</dbReference>
<dbReference type="InterPro" id="IPR019410">
    <property type="entry name" value="Methyltransf_16"/>
</dbReference>
<dbReference type="EMBL" id="SDMP01000014">
    <property type="protein sequence ID" value="RYR15294.1"/>
    <property type="molecule type" value="Genomic_DNA"/>
</dbReference>
<accession>A0A444ZMA8</accession>
<evidence type="ECO:0000313" key="1">
    <source>
        <dbReference type="EMBL" id="RYR15294.1"/>
    </source>
</evidence>
<organism evidence="1 2">
    <name type="scientific">Arachis hypogaea</name>
    <name type="common">Peanut</name>
    <dbReference type="NCBI Taxonomy" id="3818"/>
    <lineage>
        <taxon>Eukaryota</taxon>
        <taxon>Viridiplantae</taxon>
        <taxon>Streptophyta</taxon>
        <taxon>Embryophyta</taxon>
        <taxon>Tracheophyta</taxon>
        <taxon>Spermatophyta</taxon>
        <taxon>Magnoliopsida</taxon>
        <taxon>eudicotyledons</taxon>
        <taxon>Gunneridae</taxon>
        <taxon>Pentapetalae</taxon>
        <taxon>rosids</taxon>
        <taxon>fabids</taxon>
        <taxon>Fabales</taxon>
        <taxon>Fabaceae</taxon>
        <taxon>Papilionoideae</taxon>
        <taxon>50 kb inversion clade</taxon>
        <taxon>dalbergioids sensu lato</taxon>
        <taxon>Dalbergieae</taxon>
        <taxon>Pterocarpus clade</taxon>
        <taxon>Arachis</taxon>
    </lineage>
</organism>
<reference evidence="1 2" key="1">
    <citation type="submission" date="2019-01" db="EMBL/GenBank/DDBJ databases">
        <title>Sequencing of cultivated peanut Arachis hypogaea provides insights into genome evolution and oil improvement.</title>
        <authorList>
            <person name="Chen X."/>
        </authorList>
    </citation>
    <scope>NUCLEOTIDE SEQUENCE [LARGE SCALE GENOMIC DNA]</scope>
    <source>
        <strain evidence="2">cv. Fuhuasheng</strain>
        <tissue evidence="1">Leaves</tissue>
    </source>
</reference>
<comment type="caution">
    <text evidence="1">The sequence shown here is derived from an EMBL/GenBank/DDBJ whole genome shotgun (WGS) entry which is preliminary data.</text>
</comment>
<keyword evidence="2" id="KW-1185">Reference proteome</keyword>
<gene>
    <name evidence="1" type="ORF">Ahy_B04g072019</name>
</gene>
<dbReference type="AlphaFoldDB" id="A0A444ZMA8"/>
<dbReference type="Gene3D" id="3.40.50.150">
    <property type="entry name" value="Vaccinia Virus protein VP39"/>
    <property type="match status" value="1"/>
</dbReference>
<sequence>MLDSNVTLTDLSYIVLNIRFNIDTTKEIIMSTNDAITMKALRCGIDNVAIGHCFDVVSALDLVYHDVYKLLLKMIHLLFLGFEEEKEMAFVIVHMRKKKVDHERK</sequence>
<dbReference type="Pfam" id="PF10294">
    <property type="entry name" value="Methyltransf_16"/>
    <property type="match status" value="1"/>
</dbReference>
<evidence type="ECO:0000313" key="2">
    <source>
        <dbReference type="Proteomes" id="UP000289738"/>
    </source>
</evidence>